<organism evidence="1 2">
    <name type="scientific">Methanoculleus bourgensis</name>
    <dbReference type="NCBI Taxonomy" id="83986"/>
    <lineage>
        <taxon>Archaea</taxon>
        <taxon>Methanobacteriati</taxon>
        <taxon>Methanobacteriota</taxon>
        <taxon>Stenosarchaea group</taxon>
        <taxon>Methanomicrobia</taxon>
        <taxon>Methanomicrobiales</taxon>
        <taxon>Methanomicrobiaceae</taxon>
        <taxon>Methanoculleus</taxon>
    </lineage>
</organism>
<evidence type="ECO:0000313" key="1">
    <source>
        <dbReference type="EMBL" id="CVK32056.1"/>
    </source>
</evidence>
<accession>A0A0X3BIQ5</accession>
<evidence type="ECO:0000313" key="2">
    <source>
        <dbReference type="Proteomes" id="UP000069850"/>
    </source>
</evidence>
<gene>
    <name evidence="1" type="ORF">MMAB1_0842</name>
</gene>
<name>A0A0X3BIQ5_9EURY</name>
<dbReference type="EMBL" id="LT158599">
    <property type="protein sequence ID" value="CVK32056.1"/>
    <property type="molecule type" value="Genomic_DNA"/>
</dbReference>
<dbReference type="Proteomes" id="UP000069850">
    <property type="component" value="Chromosome 1"/>
</dbReference>
<protein>
    <submittedName>
        <fullName evidence="1">Uncharacterized protein</fullName>
    </submittedName>
</protein>
<sequence>MLALLSPKICFWHGRMAGALIIITFVVGRPDLFNTVGQKAVEGILECLKKMLTCCKKVIGALDEQLKLSTSSTAFLRLKINGEQ</sequence>
<reference evidence="1 2" key="1">
    <citation type="submission" date="2016-01" db="EMBL/GenBank/DDBJ databases">
        <authorList>
            <person name="Manzoor S."/>
        </authorList>
    </citation>
    <scope>NUCLEOTIDE SEQUENCE [LARGE SCALE GENOMIC DNA]</scope>
    <source>
        <strain evidence="1">Methanoculleus sp MAB1</strain>
    </source>
</reference>
<proteinExistence type="predicted"/>
<dbReference type="AlphaFoldDB" id="A0A0X3BIQ5"/>
<dbReference type="KEGG" id="mema:MMAB1_0842"/>